<feature type="region of interest" description="Disordered" evidence="1">
    <location>
        <begin position="1"/>
        <end position="46"/>
    </location>
</feature>
<evidence type="ECO:0000256" key="2">
    <source>
        <dbReference type="SAM" id="Phobius"/>
    </source>
</evidence>
<feature type="compositionally biased region" description="Basic residues" evidence="1">
    <location>
        <begin position="1"/>
        <end position="10"/>
    </location>
</feature>
<evidence type="ECO:0000313" key="4">
    <source>
        <dbReference type="Proteomes" id="UP001530377"/>
    </source>
</evidence>
<keyword evidence="2" id="KW-0812">Transmembrane</keyword>
<feature type="transmembrane region" description="Helical" evidence="2">
    <location>
        <begin position="87"/>
        <end position="104"/>
    </location>
</feature>
<reference evidence="3 4" key="1">
    <citation type="submission" date="2024-10" db="EMBL/GenBank/DDBJ databases">
        <title>Updated reference genomes for cyclostephanoid diatoms.</title>
        <authorList>
            <person name="Roberts W.R."/>
            <person name="Alverson A.J."/>
        </authorList>
    </citation>
    <scope>NUCLEOTIDE SEQUENCE [LARGE SCALE GENOMIC DNA]</scope>
    <source>
        <strain evidence="3 4">AJA228-03</strain>
    </source>
</reference>
<accession>A0ABD3SQ29</accession>
<proteinExistence type="predicted"/>
<keyword evidence="2" id="KW-0472">Membrane</keyword>
<evidence type="ECO:0000256" key="1">
    <source>
        <dbReference type="SAM" id="MobiDB-lite"/>
    </source>
</evidence>
<keyword evidence="2" id="KW-1133">Transmembrane helix</keyword>
<name>A0ABD3SQ29_9STRA</name>
<dbReference type="AlphaFoldDB" id="A0ABD3SQ29"/>
<dbReference type="Proteomes" id="UP001530377">
    <property type="component" value="Unassembled WGS sequence"/>
</dbReference>
<sequence>MSTLRHKKKDHVSTETVSMEDIEALISPDDEDASAPASQSKSSTAEHDPVLLTKLVLSKVGALISSDEGEDDGIATSGGFIAILRDIVIGMVFGMLCISILITLDHRDVIHLQSAHDYRAMAFNILKDPETRKSVQEASGLVFVDVDDHKRKVTEISKFPNMMKEMEEKKKKVAADLEVAKKEHDAIKPGYDVLVLNPSLGLDKFCGDCKWNGGTNCNARKDYLKSTYHLGEIKAKVEMMKSLPQCVNK</sequence>
<dbReference type="EMBL" id="JALLPB020000017">
    <property type="protein sequence ID" value="KAL3826632.1"/>
    <property type="molecule type" value="Genomic_DNA"/>
</dbReference>
<evidence type="ECO:0000313" key="3">
    <source>
        <dbReference type="EMBL" id="KAL3826632.1"/>
    </source>
</evidence>
<comment type="caution">
    <text evidence="3">The sequence shown here is derived from an EMBL/GenBank/DDBJ whole genome shotgun (WGS) entry which is preliminary data.</text>
</comment>
<keyword evidence="4" id="KW-1185">Reference proteome</keyword>
<feature type="compositionally biased region" description="Acidic residues" evidence="1">
    <location>
        <begin position="18"/>
        <end position="33"/>
    </location>
</feature>
<gene>
    <name evidence="3" type="ORF">ACHAXA_009073</name>
</gene>
<organism evidence="3 4">
    <name type="scientific">Cyclostephanos tholiformis</name>
    <dbReference type="NCBI Taxonomy" id="382380"/>
    <lineage>
        <taxon>Eukaryota</taxon>
        <taxon>Sar</taxon>
        <taxon>Stramenopiles</taxon>
        <taxon>Ochrophyta</taxon>
        <taxon>Bacillariophyta</taxon>
        <taxon>Coscinodiscophyceae</taxon>
        <taxon>Thalassiosirophycidae</taxon>
        <taxon>Stephanodiscales</taxon>
        <taxon>Stephanodiscaceae</taxon>
        <taxon>Cyclostephanos</taxon>
    </lineage>
</organism>
<protein>
    <submittedName>
        <fullName evidence="3">Uncharacterized protein</fullName>
    </submittedName>
</protein>